<dbReference type="SUPFAM" id="SSF56935">
    <property type="entry name" value="Porins"/>
    <property type="match status" value="1"/>
</dbReference>
<dbReference type="InterPro" id="IPR023614">
    <property type="entry name" value="Porin_dom_sf"/>
</dbReference>
<dbReference type="KEGG" id="fmg:HYN48_12345"/>
<feature type="chain" id="PRO_5015504121" evidence="1">
    <location>
        <begin position="19"/>
        <end position="413"/>
    </location>
</feature>
<accession>A0A2S0RGR0</accession>
<dbReference type="EMBL" id="CP028811">
    <property type="protein sequence ID" value="AWA30805.1"/>
    <property type="molecule type" value="Genomic_DNA"/>
</dbReference>
<evidence type="ECO:0000256" key="1">
    <source>
        <dbReference type="SAM" id="SignalP"/>
    </source>
</evidence>
<gene>
    <name evidence="2" type="ORF">HYN48_12345</name>
</gene>
<keyword evidence="1" id="KW-0732">Signal</keyword>
<dbReference type="OrthoDB" id="5442696at2"/>
<reference evidence="2 3" key="1">
    <citation type="submission" date="2018-04" db="EMBL/GenBank/DDBJ databases">
        <title>Genome sequencing of Flavobacterium sp. HYN0048.</title>
        <authorList>
            <person name="Yi H."/>
            <person name="Baek C."/>
        </authorList>
    </citation>
    <scope>NUCLEOTIDE SEQUENCE [LARGE SCALE GENOMIC DNA]</scope>
    <source>
        <strain evidence="2 3">HYN0048</strain>
    </source>
</reference>
<dbReference type="Gene3D" id="2.40.160.10">
    <property type="entry name" value="Porin"/>
    <property type="match status" value="1"/>
</dbReference>
<dbReference type="Proteomes" id="UP000244193">
    <property type="component" value="Chromosome"/>
</dbReference>
<sequence>MKKILPILFLLCAASANAQEIIRNKKDNDLKLSSLPYYNYGKGLGITSPDSIFQFNIRFRIQNRVTYFDNEGQDPYYEGQVRRLRMRFDGFVGNPRFLYVLQISFGAGDVGSEKAGENLNVIRDAILYYRPNTHWQFGFGVTKLPGTRQTVNSSGAIQLTDRSINNFKFAIDRDFGFHFANLNEFKDKFSYNFKGAISLGEGRNWATNNPNVPAIKDNNGLSYTGKIELLPLGTFKKDGHYFEGDILREPKPRLMVSGAYNINLKARKTLGQTGDLLYEARDMSSLLLDAIAKYNGWAAMLTYMNRVADNPVTVNPTDPTLTRAVFAGQGMDYQLSYVFPSKYEFIGRYSTQKVADEISAYSPDTDQFSFGINKYIWEHALKLQSEFTYEKLDFANGSSANNWYVRFQIEVGI</sequence>
<keyword evidence="3" id="KW-1185">Reference proteome</keyword>
<dbReference type="AlphaFoldDB" id="A0A2S0RGR0"/>
<proteinExistence type="predicted"/>
<protein>
    <submittedName>
        <fullName evidence="2">Porin</fullName>
    </submittedName>
</protein>
<name>A0A2S0RGR0_9FLAO</name>
<dbReference type="Pfam" id="PF07396">
    <property type="entry name" value="Porin_O_P"/>
    <property type="match status" value="1"/>
</dbReference>
<dbReference type="RefSeq" id="WP_108372150.1">
    <property type="nucleotide sequence ID" value="NZ_CP028811.1"/>
</dbReference>
<organism evidence="2 3">
    <name type="scientific">Flavobacterium magnum</name>
    <dbReference type="NCBI Taxonomy" id="2162713"/>
    <lineage>
        <taxon>Bacteria</taxon>
        <taxon>Pseudomonadati</taxon>
        <taxon>Bacteroidota</taxon>
        <taxon>Flavobacteriia</taxon>
        <taxon>Flavobacteriales</taxon>
        <taxon>Flavobacteriaceae</taxon>
        <taxon>Flavobacterium</taxon>
    </lineage>
</organism>
<evidence type="ECO:0000313" key="3">
    <source>
        <dbReference type="Proteomes" id="UP000244193"/>
    </source>
</evidence>
<dbReference type="InterPro" id="IPR010870">
    <property type="entry name" value="Porin_O/P"/>
</dbReference>
<evidence type="ECO:0000313" key="2">
    <source>
        <dbReference type="EMBL" id="AWA30805.1"/>
    </source>
</evidence>
<feature type="signal peptide" evidence="1">
    <location>
        <begin position="1"/>
        <end position="18"/>
    </location>
</feature>